<comment type="subcellular location">
    <subcellularLocation>
        <location evidence="1">Membrane</location>
        <topology evidence="1">Multi-pass membrane protein</topology>
    </subcellularLocation>
</comment>
<accession>A0A9W8Q4Q5</accession>
<evidence type="ECO:0000313" key="9">
    <source>
        <dbReference type="Proteomes" id="UP001144673"/>
    </source>
</evidence>
<keyword evidence="4 7" id="KW-0812">Transmembrane</keyword>
<dbReference type="EMBL" id="JAJHUN010000010">
    <property type="protein sequence ID" value="KAJ4146818.1"/>
    <property type="molecule type" value="Genomic_DNA"/>
</dbReference>
<dbReference type="RefSeq" id="XP_056049759.1">
    <property type="nucleotide sequence ID" value="XM_056192644.1"/>
</dbReference>
<evidence type="ECO:0000256" key="2">
    <source>
        <dbReference type="ARBA" id="ARBA00008807"/>
    </source>
</evidence>
<keyword evidence="9" id="KW-1185">Reference proteome</keyword>
<evidence type="ECO:0000256" key="3">
    <source>
        <dbReference type="ARBA" id="ARBA00022448"/>
    </source>
</evidence>
<evidence type="ECO:0000256" key="5">
    <source>
        <dbReference type="ARBA" id="ARBA00022989"/>
    </source>
</evidence>
<comment type="caution">
    <text evidence="8">The sequence shown here is derived from an EMBL/GenBank/DDBJ whole genome shotgun (WGS) entry which is preliminary data.</text>
</comment>
<proteinExistence type="inferred from homology"/>
<evidence type="ECO:0000256" key="6">
    <source>
        <dbReference type="ARBA" id="ARBA00023136"/>
    </source>
</evidence>
<keyword evidence="3" id="KW-0813">Transport</keyword>
<feature type="transmembrane region" description="Helical" evidence="7">
    <location>
        <begin position="28"/>
        <end position="51"/>
    </location>
</feature>
<keyword evidence="5 7" id="KW-1133">Transmembrane helix</keyword>
<evidence type="ECO:0008006" key="10">
    <source>
        <dbReference type="Google" id="ProtNLM"/>
    </source>
</evidence>
<dbReference type="AlphaFoldDB" id="A0A9W8Q4Q5"/>
<evidence type="ECO:0000256" key="7">
    <source>
        <dbReference type="SAM" id="Phobius"/>
    </source>
</evidence>
<gene>
    <name evidence="8" type="ORF">LMH87_001377</name>
</gene>
<protein>
    <recommendedName>
        <fullName evidence="10">Reverse transcriptase</fullName>
    </recommendedName>
</protein>
<name>A0A9W8Q4Q5_AKAMU</name>
<sequence>MWAAAPPAALSWIYMRKRFLGWWFKYNLILSAAFSCSIAISGIVQFFAVAYHSQVVSWWDREEAHLKNHIFNCSEAADKAAKDAARQHADLADPNTLQTLMAPTKTIIRKTMRAEWAASWETAKHGRELFRLGVKPGKATLDLHRGTHRVVSSVITQMHSGKIGLSAFLHAINKADTDKCQCGYGPQTVRHILLKCRNWTEERQQMLAGKHPCVDIKRILYSLSMAAQAAKMILRTGPLGQLRVAPSTVIQYTA</sequence>
<dbReference type="InterPro" id="IPR004813">
    <property type="entry name" value="OPT"/>
</dbReference>
<dbReference type="KEGG" id="amus:LMH87_001377"/>
<evidence type="ECO:0000313" key="8">
    <source>
        <dbReference type="EMBL" id="KAJ4146818.1"/>
    </source>
</evidence>
<dbReference type="Pfam" id="PF03169">
    <property type="entry name" value="OPT"/>
    <property type="match status" value="1"/>
</dbReference>
<evidence type="ECO:0000256" key="4">
    <source>
        <dbReference type="ARBA" id="ARBA00022692"/>
    </source>
</evidence>
<organism evidence="8 9">
    <name type="scientific">Akanthomyces muscarius</name>
    <name type="common">Entomopathogenic fungus</name>
    <name type="synonym">Lecanicillium muscarium</name>
    <dbReference type="NCBI Taxonomy" id="2231603"/>
    <lineage>
        <taxon>Eukaryota</taxon>
        <taxon>Fungi</taxon>
        <taxon>Dikarya</taxon>
        <taxon>Ascomycota</taxon>
        <taxon>Pezizomycotina</taxon>
        <taxon>Sordariomycetes</taxon>
        <taxon>Hypocreomycetidae</taxon>
        <taxon>Hypocreales</taxon>
        <taxon>Cordycipitaceae</taxon>
        <taxon>Akanthomyces</taxon>
    </lineage>
</organism>
<comment type="similarity">
    <text evidence="2">Belongs to the oligopeptide OPT transporter family.</text>
</comment>
<dbReference type="GeneID" id="80888536"/>
<reference evidence="8" key="1">
    <citation type="journal article" date="2023" name="Access Microbiol">
        <title>De-novo genome assembly for Akanthomyces muscarius, a biocontrol agent of insect agricultural pests.</title>
        <authorList>
            <person name="Erdos Z."/>
            <person name="Studholme D.J."/>
            <person name="Raymond B."/>
            <person name="Sharma M."/>
        </authorList>
    </citation>
    <scope>NUCLEOTIDE SEQUENCE</scope>
    <source>
        <strain evidence="8">Ve6</strain>
    </source>
</reference>
<dbReference type="Proteomes" id="UP001144673">
    <property type="component" value="Chromosome 3"/>
</dbReference>
<evidence type="ECO:0000256" key="1">
    <source>
        <dbReference type="ARBA" id="ARBA00004141"/>
    </source>
</evidence>
<keyword evidence="6 7" id="KW-0472">Membrane</keyword>